<dbReference type="Proteomes" id="UP001194746">
    <property type="component" value="Unassembled WGS sequence"/>
</dbReference>
<dbReference type="AlphaFoldDB" id="A0AAD4CRR9"/>
<reference evidence="3" key="1">
    <citation type="journal article" date="2019" name="Beilstein J. Org. Chem.">
        <title>Nanangenines: drimane sesquiterpenoids as the dominant metabolite cohort of a novel Australian fungus, Aspergillus nanangensis.</title>
        <authorList>
            <person name="Lacey H.J."/>
            <person name="Gilchrist C.L.M."/>
            <person name="Crombie A."/>
            <person name="Kalaitzis J.A."/>
            <person name="Vuong D."/>
            <person name="Rutledge P.J."/>
            <person name="Turner P."/>
            <person name="Pitt J.I."/>
            <person name="Lacey E."/>
            <person name="Chooi Y.H."/>
            <person name="Piggott A.M."/>
        </authorList>
    </citation>
    <scope>NUCLEOTIDE SEQUENCE</scope>
    <source>
        <strain evidence="3">MST-FP2251</strain>
    </source>
</reference>
<dbReference type="EMBL" id="VCAU01000018">
    <property type="protein sequence ID" value="KAF9891519.1"/>
    <property type="molecule type" value="Genomic_DNA"/>
</dbReference>
<evidence type="ECO:0000313" key="4">
    <source>
        <dbReference type="Proteomes" id="UP001194746"/>
    </source>
</evidence>
<dbReference type="PANTHER" id="PTHR39607">
    <property type="entry name" value="XANTHOCILLIN BIOSYNTHESIS CLUSTER TRANSCRIPTION FACTOR XANC-RELATED"/>
    <property type="match status" value="1"/>
</dbReference>
<feature type="compositionally biased region" description="Basic and acidic residues" evidence="1">
    <location>
        <begin position="18"/>
        <end position="27"/>
    </location>
</feature>
<feature type="region of interest" description="Disordered" evidence="1">
    <location>
        <begin position="1"/>
        <end position="42"/>
    </location>
</feature>
<name>A0AAD4CRR9_ASPNN</name>
<feature type="compositionally biased region" description="Basic and acidic residues" evidence="1">
    <location>
        <begin position="1"/>
        <end position="10"/>
    </location>
</feature>
<accession>A0AAD4CRR9</accession>
<dbReference type="SUPFAM" id="SSF57959">
    <property type="entry name" value="Leucine zipper domain"/>
    <property type="match status" value="1"/>
</dbReference>
<sequence length="308" mass="33092">MRSQSKENRVTKAAAPTEKPDPVERRRLQNRLSQRNHRRKIRDRIAKLQERVIASELRAAATLNNWGYHNPMAGPPPPPPLPNAHDAKTQGSACSVEVSSPFAPPYMLPTSSVCACCDSTTDFVQLASPQTCSSVSLVDINGQAQAQGPDLSSASTVSNTPYYPSPSTPALGSSGNVSAPYMTQELDVSMCPPEPPDVLNSCLPSKIYYIATEASLPQIMQLLDSEQPQTQKAIILIPQNIPASEILAMMNTTASPLGDDTLASGNIAAVCADQTMTELSNSFNWMISSNVCPTEEMDSFGDINLDIA</sequence>
<dbReference type="PROSITE" id="PS00036">
    <property type="entry name" value="BZIP_BASIC"/>
    <property type="match status" value="1"/>
</dbReference>
<gene>
    <name evidence="3" type="ORF">FE257_003986</name>
</gene>
<evidence type="ECO:0000256" key="1">
    <source>
        <dbReference type="SAM" id="MobiDB-lite"/>
    </source>
</evidence>
<evidence type="ECO:0000313" key="3">
    <source>
        <dbReference type="EMBL" id="KAF9891519.1"/>
    </source>
</evidence>
<keyword evidence="4" id="KW-1185">Reference proteome</keyword>
<dbReference type="CDD" id="cd14688">
    <property type="entry name" value="bZIP_YAP"/>
    <property type="match status" value="1"/>
</dbReference>
<dbReference type="InterPro" id="IPR004827">
    <property type="entry name" value="bZIP"/>
</dbReference>
<organism evidence="3 4">
    <name type="scientific">Aspergillus nanangensis</name>
    <dbReference type="NCBI Taxonomy" id="2582783"/>
    <lineage>
        <taxon>Eukaryota</taxon>
        <taxon>Fungi</taxon>
        <taxon>Dikarya</taxon>
        <taxon>Ascomycota</taxon>
        <taxon>Pezizomycotina</taxon>
        <taxon>Eurotiomycetes</taxon>
        <taxon>Eurotiomycetidae</taxon>
        <taxon>Eurotiales</taxon>
        <taxon>Aspergillaceae</taxon>
        <taxon>Aspergillus</taxon>
        <taxon>Aspergillus subgen. Circumdati</taxon>
    </lineage>
</organism>
<proteinExistence type="predicted"/>
<feature type="compositionally biased region" description="Polar residues" evidence="1">
    <location>
        <begin position="146"/>
        <end position="159"/>
    </location>
</feature>
<feature type="domain" description="BZIP" evidence="2">
    <location>
        <begin position="25"/>
        <end position="40"/>
    </location>
</feature>
<dbReference type="InterPro" id="IPR052635">
    <property type="entry name" value="Sec_Metab_Biosynth_Reg"/>
</dbReference>
<evidence type="ECO:0000259" key="2">
    <source>
        <dbReference type="PROSITE" id="PS00036"/>
    </source>
</evidence>
<comment type="caution">
    <text evidence="3">The sequence shown here is derived from an EMBL/GenBank/DDBJ whole genome shotgun (WGS) entry which is preliminary data.</text>
</comment>
<feature type="region of interest" description="Disordered" evidence="1">
    <location>
        <begin position="146"/>
        <end position="175"/>
    </location>
</feature>
<protein>
    <recommendedName>
        <fullName evidence="2">BZIP domain-containing protein</fullName>
    </recommendedName>
</protein>
<dbReference type="InterPro" id="IPR046347">
    <property type="entry name" value="bZIP_sf"/>
</dbReference>
<dbReference type="GO" id="GO:0003700">
    <property type="term" value="F:DNA-binding transcription factor activity"/>
    <property type="evidence" value="ECO:0007669"/>
    <property type="project" value="InterPro"/>
</dbReference>
<dbReference type="PANTHER" id="PTHR39607:SF3">
    <property type="entry name" value="BZIP DOMAIN-CONTAINING PROTEIN"/>
    <property type="match status" value="1"/>
</dbReference>
<reference evidence="3" key="2">
    <citation type="submission" date="2020-02" db="EMBL/GenBank/DDBJ databases">
        <authorList>
            <person name="Gilchrist C.L.M."/>
            <person name="Chooi Y.-H."/>
        </authorList>
    </citation>
    <scope>NUCLEOTIDE SEQUENCE</scope>
    <source>
        <strain evidence="3">MST-FP2251</strain>
    </source>
</reference>